<dbReference type="Pfam" id="PF15159">
    <property type="entry name" value="PIG-Y"/>
    <property type="match status" value="1"/>
</dbReference>
<keyword evidence="2" id="KW-0812">Transmembrane</keyword>
<evidence type="ECO:0000313" key="4">
    <source>
        <dbReference type="Proteomes" id="UP001189429"/>
    </source>
</evidence>
<dbReference type="Proteomes" id="UP001189429">
    <property type="component" value="Unassembled WGS sequence"/>
</dbReference>
<keyword evidence="2" id="KW-0472">Membrane</keyword>
<feature type="compositionally biased region" description="Pro residues" evidence="1">
    <location>
        <begin position="9"/>
        <end position="24"/>
    </location>
</feature>
<sequence length="116" mass="12781">MVKSCRGVTPPPLLGTPSRIPPLSPRRRVAAPESVHAAGSTPQPCLGWSIAVCAVAAWVVVVYTTLVAKAMPVTGWAVLDWVRADTFFCHLLPMLLPTLVLFRYWSWYSLESFKNT</sequence>
<feature type="region of interest" description="Disordered" evidence="1">
    <location>
        <begin position="1"/>
        <end position="25"/>
    </location>
</feature>
<evidence type="ECO:0008006" key="5">
    <source>
        <dbReference type="Google" id="ProtNLM"/>
    </source>
</evidence>
<keyword evidence="4" id="KW-1185">Reference proteome</keyword>
<feature type="transmembrane region" description="Helical" evidence="2">
    <location>
        <begin position="87"/>
        <end position="106"/>
    </location>
</feature>
<proteinExistence type="predicted"/>
<protein>
    <recommendedName>
        <fullName evidence="5">Glycerophosphocholine acyltransferase 1</fullName>
    </recommendedName>
</protein>
<evidence type="ECO:0000313" key="3">
    <source>
        <dbReference type="EMBL" id="CAK0792833.1"/>
    </source>
</evidence>
<feature type="transmembrane region" description="Helical" evidence="2">
    <location>
        <begin position="46"/>
        <end position="66"/>
    </location>
</feature>
<evidence type="ECO:0000256" key="2">
    <source>
        <dbReference type="SAM" id="Phobius"/>
    </source>
</evidence>
<evidence type="ECO:0000256" key="1">
    <source>
        <dbReference type="SAM" id="MobiDB-lite"/>
    </source>
</evidence>
<name>A0ABN9PIR5_9DINO</name>
<keyword evidence="2" id="KW-1133">Transmembrane helix</keyword>
<comment type="caution">
    <text evidence="3">The sequence shown here is derived from an EMBL/GenBank/DDBJ whole genome shotgun (WGS) entry which is preliminary data.</text>
</comment>
<organism evidence="3 4">
    <name type="scientific">Prorocentrum cordatum</name>
    <dbReference type="NCBI Taxonomy" id="2364126"/>
    <lineage>
        <taxon>Eukaryota</taxon>
        <taxon>Sar</taxon>
        <taxon>Alveolata</taxon>
        <taxon>Dinophyceae</taxon>
        <taxon>Prorocentrales</taxon>
        <taxon>Prorocentraceae</taxon>
        <taxon>Prorocentrum</taxon>
    </lineage>
</organism>
<dbReference type="InterPro" id="IPR029164">
    <property type="entry name" value="PIG-Y"/>
</dbReference>
<dbReference type="EMBL" id="CAUYUJ010000847">
    <property type="protein sequence ID" value="CAK0792833.1"/>
    <property type="molecule type" value="Genomic_DNA"/>
</dbReference>
<reference evidence="3" key="1">
    <citation type="submission" date="2023-10" db="EMBL/GenBank/DDBJ databases">
        <authorList>
            <person name="Chen Y."/>
            <person name="Shah S."/>
            <person name="Dougan E. K."/>
            <person name="Thang M."/>
            <person name="Chan C."/>
        </authorList>
    </citation>
    <scope>NUCLEOTIDE SEQUENCE [LARGE SCALE GENOMIC DNA]</scope>
</reference>
<accession>A0ABN9PIR5</accession>
<gene>
    <name evidence="3" type="ORF">PCOR1329_LOCUS3301</name>
</gene>